<dbReference type="SUPFAM" id="SSF46689">
    <property type="entry name" value="Homeodomain-like"/>
    <property type="match status" value="1"/>
</dbReference>
<reference evidence="1 2" key="1">
    <citation type="journal article" date="2012" name="J. Bacteriol.">
        <title>Genome Sequence of Radiation-Resistant Modestobacter marinus Strain BC501, a Representative Actinobacterium That Thrives on Calcareous Stone Surfaces.</title>
        <authorList>
            <person name="Normand P."/>
            <person name="Gury J."/>
            <person name="Pujic P."/>
            <person name="Chouaia B."/>
            <person name="Crotti E."/>
            <person name="Brusetti L."/>
            <person name="Daffonchio D."/>
            <person name="Vacherie B."/>
            <person name="Barbe V."/>
            <person name="Medigue C."/>
            <person name="Calteau A."/>
            <person name="Ghodhbane-Gtari F."/>
            <person name="Essoussi I."/>
            <person name="Nouioui I."/>
            <person name="Abbassi-Ghozzi I."/>
            <person name="Gtari M."/>
        </authorList>
    </citation>
    <scope>NUCLEOTIDE SEQUENCE [LARGE SCALE GENOMIC DNA]</scope>
    <source>
        <strain evidence="2">BC 501</strain>
    </source>
</reference>
<dbReference type="AlphaFoldDB" id="I4F0Y2"/>
<dbReference type="InterPro" id="IPR009057">
    <property type="entry name" value="Homeodomain-like_sf"/>
</dbReference>
<keyword evidence="2" id="KW-1185">Reference proteome</keyword>
<dbReference type="Proteomes" id="UP000006461">
    <property type="component" value="Chromosome"/>
</dbReference>
<evidence type="ECO:0000313" key="1">
    <source>
        <dbReference type="EMBL" id="CCH89295.1"/>
    </source>
</evidence>
<proteinExistence type="predicted"/>
<protein>
    <submittedName>
        <fullName evidence="1">Transcriptional regulator, TetR family</fullName>
    </submittedName>
</protein>
<dbReference type="STRING" id="477641.MODMU_3892"/>
<dbReference type="EMBL" id="FO203431">
    <property type="protein sequence ID" value="CCH89295.1"/>
    <property type="molecule type" value="Genomic_DNA"/>
</dbReference>
<dbReference type="eggNOG" id="COG1309">
    <property type="taxonomic scope" value="Bacteria"/>
</dbReference>
<dbReference type="HOGENOM" id="CLU_105089_0_0_11"/>
<accession>I4F0Y2</accession>
<evidence type="ECO:0000313" key="2">
    <source>
        <dbReference type="Proteomes" id="UP000006461"/>
    </source>
</evidence>
<sequence>MGRNRQPEIAERLLDACTDHALASGLPDRLESFAVASGTSTRMLLYHFGTKEALLREVLRRARARQREYFEELLRVRQGEDYLATLGRAWAGMTGPQGRGYLDLFGRLREDAEERLWPGFRREATTDWLAPLEDGLRTLGRPELATLVLAVVRGLIMDLDATGDTDRVDRAFAHLLASLRGSAAVPGGVA</sequence>
<dbReference type="PATRIC" id="fig|477641.3.peg.3640"/>
<dbReference type="KEGG" id="mmar:MODMU_3892"/>
<dbReference type="OMA" id="HRMLIYY"/>
<dbReference type="Gene3D" id="1.10.357.10">
    <property type="entry name" value="Tetracycline Repressor, domain 2"/>
    <property type="match status" value="1"/>
</dbReference>
<organism evidence="1 2">
    <name type="scientific">Modestobacter italicus (strain DSM 44449 / CECT 9708 / BC 501)</name>
    <dbReference type="NCBI Taxonomy" id="2732864"/>
    <lineage>
        <taxon>Bacteria</taxon>
        <taxon>Bacillati</taxon>
        <taxon>Actinomycetota</taxon>
        <taxon>Actinomycetes</taxon>
        <taxon>Geodermatophilales</taxon>
        <taxon>Geodermatophilaceae</taxon>
        <taxon>Modestobacter</taxon>
    </lineage>
</organism>
<dbReference type="OrthoDB" id="5177743at2"/>
<name>I4F0Y2_MODI5</name>
<gene>
    <name evidence="1" type="ordered locus">MODMU_3892</name>
</gene>